<dbReference type="AlphaFoldDB" id="A0A9N7Z8T6"/>
<feature type="compositionally biased region" description="Basic and acidic residues" evidence="1">
    <location>
        <begin position="13"/>
        <end position="26"/>
    </location>
</feature>
<feature type="non-terminal residue" evidence="2">
    <location>
        <position position="71"/>
    </location>
</feature>
<protein>
    <submittedName>
        <fullName evidence="2">Uncharacterized protein</fullName>
    </submittedName>
</protein>
<dbReference type="EMBL" id="CADEAL010004436">
    <property type="protein sequence ID" value="CAB1459538.1"/>
    <property type="molecule type" value="Genomic_DNA"/>
</dbReference>
<feature type="region of interest" description="Disordered" evidence="1">
    <location>
        <begin position="1"/>
        <end position="28"/>
    </location>
</feature>
<name>A0A9N7Z8T6_PLEPL</name>
<reference evidence="2" key="1">
    <citation type="submission" date="2020-03" db="EMBL/GenBank/DDBJ databases">
        <authorList>
            <person name="Weist P."/>
        </authorList>
    </citation>
    <scope>NUCLEOTIDE SEQUENCE</scope>
</reference>
<evidence type="ECO:0000313" key="2">
    <source>
        <dbReference type="EMBL" id="CAB1459538.1"/>
    </source>
</evidence>
<evidence type="ECO:0000313" key="3">
    <source>
        <dbReference type="Proteomes" id="UP001153269"/>
    </source>
</evidence>
<evidence type="ECO:0000256" key="1">
    <source>
        <dbReference type="SAM" id="MobiDB-lite"/>
    </source>
</evidence>
<keyword evidence="3" id="KW-1185">Reference proteome</keyword>
<organism evidence="2 3">
    <name type="scientific">Pleuronectes platessa</name>
    <name type="common">European plaice</name>
    <dbReference type="NCBI Taxonomy" id="8262"/>
    <lineage>
        <taxon>Eukaryota</taxon>
        <taxon>Metazoa</taxon>
        <taxon>Chordata</taxon>
        <taxon>Craniata</taxon>
        <taxon>Vertebrata</taxon>
        <taxon>Euteleostomi</taxon>
        <taxon>Actinopterygii</taxon>
        <taxon>Neopterygii</taxon>
        <taxon>Teleostei</taxon>
        <taxon>Neoteleostei</taxon>
        <taxon>Acanthomorphata</taxon>
        <taxon>Carangaria</taxon>
        <taxon>Pleuronectiformes</taxon>
        <taxon>Pleuronectoidei</taxon>
        <taxon>Pleuronectidae</taxon>
        <taxon>Pleuronectes</taxon>
    </lineage>
</organism>
<proteinExistence type="predicted"/>
<gene>
    <name evidence="2" type="ORF">PLEPLA_LOCUS47375</name>
</gene>
<dbReference type="Proteomes" id="UP001153269">
    <property type="component" value="Unassembled WGS sequence"/>
</dbReference>
<comment type="caution">
    <text evidence="2">The sequence shown here is derived from an EMBL/GenBank/DDBJ whole genome shotgun (WGS) entry which is preliminary data.</text>
</comment>
<sequence length="71" mass="8479">RLFLRRLINSSRKKNERDDPRMEEQSRCVTGRRAPRLIRVDVGMQHWFSFQTSLYSPHHPFTTTTNPPHGM</sequence>
<accession>A0A9N7Z8T6</accession>